<protein>
    <submittedName>
        <fullName evidence="1">Alpha/beta hydrolase</fullName>
    </submittedName>
</protein>
<proteinExistence type="predicted"/>
<dbReference type="InterPro" id="IPR029058">
    <property type="entry name" value="AB_hydrolase_fold"/>
</dbReference>
<dbReference type="SUPFAM" id="SSF53474">
    <property type="entry name" value="alpha/beta-Hydrolases"/>
    <property type="match status" value="1"/>
</dbReference>
<dbReference type="EMBL" id="CP093442">
    <property type="protein sequence ID" value="UOF01621.1"/>
    <property type="molecule type" value="Genomic_DNA"/>
</dbReference>
<organism evidence="1 2">
    <name type="scientific">Bdellovibrio reynosensis</name>
    <dbReference type="NCBI Taxonomy" id="2835041"/>
    <lineage>
        <taxon>Bacteria</taxon>
        <taxon>Pseudomonadati</taxon>
        <taxon>Bdellovibrionota</taxon>
        <taxon>Bdellovibrionia</taxon>
        <taxon>Bdellovibrionales</taxon>
        <taxon>Pseudobdellovibrionaceae</taxon>
        <taxon>Bdellovibrio</taxon>
    </lineage>
</organism>
<reference evidence="1" key="1">
    <citation type="submission" date="2022-03" db="EMBL/GenBank/DDBJ databases">
        <title>Genome Identification and Characterization of new species Bdellovibrio reynosense LBG001 sp. nov. from a Mexico soil sample.</title>
        <authorList>
            <person name="Camilli A."/>
            <person name="Ajao Y."/>
            <person name="Guo X."/>
        </authorList>
    </citation>
    <scope>NUCLEOTIDE SEQUENCE</scope>
    <source>
        <strain evidence="1">LBG001</strain>
    </source>
</reference>
<sequence length="192" mass="21135">MQITVNYISQGRMLEGQLFVSETIAGLQPALLFESAVTGATQRITEVIAREVADQGFVTMVVDHRYFSEDETQAEPWESPSKRIEDVKAAFHYLQDHPAVDSDNIIGVGVSVGAEYMAEVCRSSSICKGLVMLQGPFDDSQNAASHLDIPSIVIDDTHLEAAVDEIVLWVRTLLNGNSPMNSRPVPWNEISE</sequence>
<dbReference type="InterPro" id="IPR051411">
    <property type="entry name" value="Polyketide_trans_af380"/>
</dbReference>
<keyword evidence="1" id="KW-0378">Hydrolase</keyword>
<dbReference type="RefSeq" id="WP_243538145.1">
    <property type="nucleotide sequence ID" value="NZ_CP093442.1"/>
</dbReference>
<dbReference type="Proteomes" id="UP000830116">
    <property type="component" value="Chromosome"/>
</dbReference>
<dbReference type="Gene3D" id="3.40.50.1820">
    <property type="entry name" value="alpha/beta hydrolase"/>
    <property type="match status" value="1"/>
</dbReference>
<name>A0ABY4CD72_9BACT</name>
<accession>A0ABY4CD72</accession>
<evidence type="ECO:0000313" key="1">
    <source>
        <dbReference type="EMBL" id="UOF01621.1"/>
    </source>
</evidence>
<gene>
    <name evidence="1" type="ORF">MNR06_01470</name>
</gene>
<dbReference type="PANTHER" id="PTHR47751:SF1">
    <property type="entry name" value="SUPERFAMILY HYDROLASE, PUTATIVE (AFU_ORTHOLOGUE AFUA_2G16580)-RELATED"/>
    <property type="match status" value="1"/>
</dbReference>
<evidence type="ECO:0000313" key="2">
    <source>
        <dbReference type="Proteomes" id="UP000830116"/>
    </source>
</evidence>
<dbReference type="GO" id="GO:0016787">
    <property type="term" value="F:hydrolase activity"/>
    <property type="evidence" value="ECO:0007669"/>
    <property type="project" value="UniProtKB-KW"/>
</dbReference>
<keyword evidence="2" id="KW-1185">Reference proteome</keyword>
<dbReference type="PANTHER" id="PTHR47751">
    <property type="entry name" value="SUPERFAMILY HYDROLASE, PUTATIVE (AFU_ORTHOLOGUE AFUA_2G16580)-RELATED"/>
    <property type="match status" value="1"/>
</dbReference>